<dbReference type="RefSeq" id="WP_164510760.1">
    <property type="nucleotide sequence ID" value="NZ_JBHTMO010000014.1"/>
</dbReference>
<dbReference type="Pfam" id="PF13302">
    <property type="entry name" value="Acetyltransf_3"/>
    <property type="match status" value="1"/>
</dbReference>
<keyword evidence="2 5" id="KW-0012">Acyltransferase</keyword>
<name>A0ABW4B889_9LACO</name>
<evidence type="ECO:0000313" key="6">
    <source>
        <dbReference type="Proteomes" id="UP001597249"/>
    </source>
</evidence>
<evidence type="ECO:0000256" key="3">
    <source>
        <dbReference type="ARBA" id="ARBA00038502"/>
    </source>
</evidence>
<comment type="similarity">
    <text evidence="3">Belongs to the acetyltransferase family. RimJ subfamily.</text>
</comment>
<dbReference type="InterPro" id="IPR000182">
    <property type="entry name" value="GNAT_dom"/>
</dbReference>
<evidence type="ECO:0000313" key="5">
    <source>
        <dbReference type="EMBL" id="MFD1393024.1"/>
    </source>
</evidence>
<dbReference type="EMBL" id="JBHTMO010000014">
    <property type="protein sequence ID" value="MFD1393024.1"/>
    <property type="molecule type" value="Genomic_DNA"/>
</dbReference>
<dbReference type="InterPro" id="IPR051531">
    <property type="entry name" value="N-acetyltransferase"/>
</dbReference>
<dbReference type="PROSITE" id="PS51186">
    <property type="entry name" value="GNAT"/>
    <property type="match status" value="1"/>
</dbReference>
<sequence>MEIQGKRVAIRPLAAQDAPAYLALAQDPKVAQPAGIRRLSTLKAAEQHIASAQGTEFAITQGNRLIGEVGVYPRTADPADPAASTREIGYALAADHWGRGLMTEALQLVLAELFRTGITAVWAGVYPTNRRSIAVLARLGFEYRFTAPLPAGLTGGKQQAEAYFERVNESLL</sequence>
<dbReference type="SUPFAM" id="SSF55729">
    <property type="entry name" value="Acyl-CoA N-acyltransferases (Nat)"/>
    <property type="match status" value="1"/>
</dbReference>
<dbReference type="InterPro" id="IPR016181">
    <property type="entry name" value="Acyl_CoA_acyltransferase"/>
</dbReference>
<dbReference type="GO" id="GO:0016746">
    <property type="term" value="F:acyltransferase activity"/>
    <property type="evidence" value="ECO:0007669"/>
    <property type="project" value="UniProtKB-KW"/>
</dbReference>
<dbReference type="PANTHER" id="PTHR43792">
    <property type="entry name" value="GNAT FAMILY, PUTATIVE (AFU_ORTHOLOGUE AFUA_3G00765)-RELATED-RELATED"/>
    <property type="match status" value="1"/>
</dbReference>
<reference evidence="6" key="1">
    <citation type="journal article" date="2019" name="Int. J. Syst. Evol. Microbiol.">
        <title>The Global Catalogue of Microorganisms (GCM) 10K type strain sequencing project: providing services to taxonomists for standard genome sequencing and annotation.</title>
        <authorList>
            <consortium name="The Broad Institute Genomics Platform"/>
            <consortium name="The Broad Institute Genome Sequencing Center for Infectious Disease"/>
            <person name="Wu L."/>
            <person name="Ma J."/>
        </authorList>
    </citation>
    <scope>NUCLEOTIDE SEQUENCE [LARGE SCALE GENOMIC DNA]</scope>
    <source>
        <strain evidence="6">CCM 8911</strain>
    </source>
</reference>
<protein>
    <submittedName>
        <fullName evidence="5">GNAT family N-acetyltransferase</fullName>
        <ecNumber evidence="5">2.3.-.-</ecNumber>
    </submittedName>
</protein>
<dbReference type="EC" id="2.3.-.-" evidence="5"/>
<evidence type="ECO:0000256" key="2">
    <source>
        <dbReference type="ARBA" id="ARBA00023315"/>
    </source>
</evidence>
<gene>
    <name evidence="5" type="ORF">ACFQ3L_05385</name>
</gene>
<keyword evidence="6" id="KW-1185">Reference proteome</keyword>
<organism evidence="5 6">
    <name type="scientific">Lacticaseibacillus jixianensis</name>
    <dbReference type="NCBI Taxonomy" id="2486012"/>
    <lineage>
        <taxon>Bacteria</taxon>
        <taxon>Bacillati</taxon>
        <taxon>Bacillota</taxon>
        <taxon>Bacilli</taxon>
        <taxon>Lactobacillales</taxon>
        <taxon>Lactobacillaceae</taxon>
        <taxon>Lacticaseibacillus</taxon>
    </lineage>
</organism>
<evidence type="ECO:0000259" key="4">
    <source>
        <dbReference type="PROSITE" id="PS51186"/>
    </source>
</evidence>
<comment type="caution">
    <text evidence="5">The sequence shown here is derived from an EMBL/GenBank/DDBJ whole genome shotgun (WGS) entry which is preliminary data.</text>
</comment>
<accession>A0ABW4B889</accession>
<dbReference type="Proteomes" id="UP001597249">
    <property type="component" value="Unassembled WGS sequence"/>
</dbReference>
<proteinExistence type="inferred from homology"/>
<dbReference type="Gene3D" id="3.40.630.30">
    <property type="match status" value="1"/>
</dbReference>
<feature type="domain" description="N-acetyltransferase" evidence="4">
    <location>
        <begin position="8"/>
        <end position="170"/>
    </location>
</feature>
<dbReference type="PANTHER" id="PTHR43792:SF8">
    <property type="entry name" value="[RIBOSOMAL PROTEIN US5]-ALANINE N-ACETYLTRANSFERASE"/>
    <property type="match status" value="1"/>
</dbReference>
<keyword evidence="1 5" id="KW-0808">Transferase</keyword>
<evidence type="ECO:0000256" key="1">
    <source>
        <dbReference type="ARBA" id="ARBA00022679"/>
    </source>
</evidence>